<keyword evidence="1" id="KW-1133">Transmembrane helix</keyword>
<dbReference type="InterPro" id="IPR012156">
    <property type="entry name" value="Cold_shock_CspA"/>
</dbReference>
<feature type="transmembrane region" description="Helical" evidence="1">
    <location>
        <begin position="7"/>
        <end position="35"/>
    </location>
</feature>
<dbReference type="AlphaFoldDB" id="A0A446C9N7"/>
<feature type="transmembrane region" description="Helical" evidence="1">
    <location>
        <begin position="86"/>
        <end position="106"/>
    </location>
</feature>
<keyword evidence="1" id="KW-0472">Membrane</keyword>
<sequence length="116" mass="12575">MPAFIALYALTAVLWRVPIAVGLGYLALSVLTFAVYAADKAAARADRWRISERTLHFLALAGGWPGALIAQEWLRHKSVKPVFRAVFWATVTANVTAFLILGSPYGRPLLAALLPG</sequence>
<accession>A0A446C9N7</accession>
<dbReference type="EMBL" id="UFQB01000005">
    <property type="protein sequence ID" value="SSW64628.1"/>
    <property type="molecule type" value="Genomic_DNA"/>
</dbReference>
<dbReference type="GO" id="GO:0003676">
    <property type="term" value="F:nucleic acid binding"/>
    <property type="evidence" value="ECO:0007669"/>
    <property type="project" value="InterPro"/>
</dbReference>
<dbReference type="Proteomes" id="UP000289184">
    <property type="component" value="Unassembled WGS sequence"/>
</dbReference>
<dbReference type="RefSeq" id="WP_244240292.1">
    <property type="nucleotide sequence ID" value="NZ_UFQB01000005.1"/>
</dbReference>
<proteinExistence type="predicted"/>
<dbReference type="InterPro" id="IPR010718">
    <property type="entry name" value="DUF1294"/>
</dbReference>
<keyword evidence="1" id="KW-0812">Transmembrane</keyword>
<gene>
    <name evidence="2" type="ORF">AGI3411_01728</name>
</gene>
<keyword evidence="3" id="KW-1185">Reference proteome</keyword>
<name>A0A446C9N7_9BURK</name>
<protein>
    <recommendedName>
        <fullName evidence="4">DUF1294 domain-containing protein</fullName>
    </recommendedName>
</protein>
<dbReference type="Pfam" id="PF06961">
    <property type="entry name" value="DUF1294"/>
    <property type="match status" value="1"/>
</dbReference>
<dbReference type="PIRSF" id="PIRSF002599">
    <property type="entry name" value="Cold_shock_A"/>
    <property type="match status" value="1"/>
</dbReference>
<evidence type="ECO:0000313" key="3">
    <source>
        <dbReference type="Proteomes" id="UP000289184"/>
    </source>
</evidence>
<evidence type="ECO:0008006" key="4">
    <source>
        <dbReference type="Google" id="ProtNLM"/>
    </source>
</evidence>
<evidence type="ECO:0000313" key="2">
    <source>
        <dbReference type="EMBL" id="SSW64628.1"/>
    </source>
</evidence>
<organism evidence="2 3">
    <name type="scientific">Achromobacter agilis</name>
    <dbReference type="NCBI Taxonomy" id="1353888"/>
    <lineage>
        <taxon>Bacteria</taxon>
        <taxon>Pseudomonadati</taxon>
        <taxon>Pseudomonadota</taxon>
        <taxon>Betaproteobacteria</taxon>
        <taxon>Burkholderiales</taxon>
        <taxon>Alcaligenaceae</taxon>
        <taxon>Achromobacter</taxon>
    </lineage>
</organism>
<evidence type="ECO:0000256" key="1">
    <source>
        <dbReference type="SAM" id="Phobius"/>
    </source>
</evidence>
<reference evidence="2 3" key="1">
    <citation type="submission" date="2018-07" db="EMBL/GenBank/DDBJ databases">
        <authorList>
            <person name="Peeters C."/>
        </authorList>
    </citation>
    <scope>NUCLEOTIDE SEQUENCE [LARGE SCALE GENOMIC DNA]</scope>
    <source>
        <strain evidence="2 3">LMG 3411</strain>
    </source>
</reference>